<keyword evidence="1" id="KW-0812">Transmembrane</keyword>
<gene>
    <name evidence="2" type="ORF">S01H4_37209</name>
</gene>
<dbReference type="EMBL" id="BART01019968">
    <property type="protein sequence ID" value="GAG98444.1"/>
    <property type="molecule type" value="Genomic_DNA"/>
</dbReference>
<comment type="caution">
    <text evidence="2">The sequence shown here is derived from an EMBL/GenBank/DDBJ whole genome shotgun (WGS) entry which is preliminary data.</text>
</comment>
<protein>
    <submittedName>
        <fullName evidence="2">Uncharacterized protein</fullName>
    </submittedName>
</protein>
<dbReference type="AlphaFoldDB" id="X1BRW3"/>
<name>X1BRW3_9ZZZZ</name>
<evidence type="ECO:0000313" key="2">
    <source>
        <dbReference type="EMBL" id="GAG98444.1"/>
    </source>
</evidence>
<dbReference type="InterPro" id="IPR018710">
    <property type="entry name" value="DUF2232"/>
</dbReference>
<reference evidence="2" key="1">
    <citation type="journal article" date="2014" name="Front. Microbiol.">
        <title>High frequency of phylogenetically diverse reductive dehalogenase-homologous genes in deep subseafloor sedimentary metagenomes.</title>
        <authorList>
            <person name="Kawai M."/>
            <person name="Futagami T."/>
            <person name="Toyoda A."/>
            <person name="Takaki Y."/>
            <person name="Nishi S."/>
            <person name="Hori S."/>
            <person name="Arai W."/>
            <person name="Tsubouchi T."/>
            <person name="Morono Y."/>
            <person name="Uchiyama I."/>
            <person name="Ito T."/>
            <person name="Fujiyama A."/>
            <person name="Inagaki F."/>
            <person name="Takami H."/>
        </authorList>
    </citation>
    <scope>NUCLEOTIDE SEQUENCE</scope>
    <source>
        <strain evidence="2">Expedition CK06-06</strain>
    </source>
</reference>
<keyword evidence="1" id="KW-1133">Transmembrane helix</keyword>
<accession>X1BRW3</accession>
<proteinExistence type="predicted"/>
<organism evidence="2">
    <name type="scientific">marine sediment metagenome</name>
    <dbReference type="NCBI Taxonomy" id="412755"/>
    <lineage>
        <taxon>unclassified sequences</taxon>
        <taxon>metagenomes</taxon>
        <taxon>ecological metagenomes</taxon>
    </lineage>
</organism>
<dbReference type="Pfam" id="PF09991">
    <property type="entry name" value="DUF2232"/>
    <property type="match status" value="1"/>
</dbReference>
<evidence type="ECO:0000256" key="1">
    <source>
        <dbReference type="SAM" id="Phobius"/>
    </source>
</evidence>
<sequence>MVCVVIEPNIFVFMAFLYLIQGIAIVMFQMNKFSMGRFPRVIFWLLFFFTLVFSGVILIITGVIDSWFNLRSIAADNDKPET</sequence>
<keyword evidence="1" id="KW-0472">Membrane</keyword>
<feature type="transmembrane region" description="Helical" evidence="1">
    <location>
        <begin position="12"/>
        <end position="30"/>
    </location>
</feature>
<feature type="transmembrane region" description="Helical" evidence="1">
    <location>
        <begin position="42"/>
        <end position="64"/>
    </location>
</feature>